<comment type="caution">
    <text evidence="1">The sequence shown here is derived from an EMBL/GenBank/DDBJ whole genome shotgun (WGS) entry which is preliminary data.</text>
</comment>
<evidence type="ECO:0000313" key="1">
    <source>
        <dbReference type="EMBL" id="MPC10676.1"/>
    </source>
</evidence>
<dbReference type="Proteomes" id="UP000324222">
    <property type="component" value="Unassembled WGS sequence"/>
</dbReference>
<dbReference type="AlphaFoldDB" id="A0A5B7CQR7"/>
<organism evidence="1 2">
    <name type="scientific">Portunus trituberculatus</name>
    <name type="common">Swimming crab</name>
    <name type="synonym">Neptunus trituberculatus</name>
    <dbReference type="NCBI Taxonomy" id="210409"/>
    <lineage>
        <taxon>Eukaryota</taxon>
        <taxon>Metazoa</taxon>
        <taxon>Ecdysozoa</taxon>
        <taxon>Arthropoda</taxon>
        <taxon>Crustacea</taxon>
        <taxon>Multicrustacea</taxon>
        <taxon>Malacostraca</taxon>
        <taxon>Eumalacostraca</taxon>
        <taxon>Eucarida</taxon>
        <taxon>Decapoda</taxon>
        <taxon>Pleocyemata</taxon>
        <taxon>Brachyura</taxon>
        <taxon>Eubrachyura</taxon>
        <taxon>Portunoidea</taxon>
        <taxon>Portunidae</taxon>
        <taxon>Portuninae</taxon>
        <taxon>Portunus</taxon>
    </lineage>
</organism>
<proteinExistence type="predicted"/>
<keyword evidence="2" id="KW-1185">Reference proteome</keyword>
<accession>A0A5B7CQR7</accession>
<dbReference type="EMBL" id="VSRR010000126">
    <property type="protein sequence ID" value="MPC10676.1"/>
    <property type="molecule type" value="Genomic_DNA"/>
</dbReference>
<reference evidence="1 2" key="1">
    <citation type="submission" date="2019-05" db="EMBL/GenBank/DDBJ databases">
        <title>Another draft genome of Portunus trituberculatus and its Hox gene families provides insights of decapod evolution.</title>
        <authorList>
            <person name="Jeong J.-H."/>
            <person name="Song I."/>
            <person name="Kim S."/>
            <person name="Choi T."/>
            <person name="Kim D."/>
            <person name="Ryu S."/>
            <person name="Kim W."/>
        </authorList>
    </citation>
    <scope>NUCLEOTIDE SEQUENCE [LARGE SCALE GENOMIC DNA]</scope>
    <source>
        <tissue evidence="1">Muscle</tissue>
    </source>
</reference>
<evidence type="ECO:0000313" key="2">
    <source>
        <dbReference type="Proteomes" id="UP000324222"/>
    </source>
</evidence>
<name>A0A5B7CQR7_PORTR</name>
<protein>
    <submittedName>
        <fullName evidence="1">Uncharacterized protein</fullName>
    </submittedName>
</protein>
<gene>
    <name evidence="1" type="ORF">E2C01_003315</name>
</gene>
<sequence length="62" mass="6709">MDKNVSLTVGVIIHMAAHMSQGSVSASQDGKDNSALSLVHLEVMEKIVLKHVTVSIMDHVIR</sequence>